<dbReference type="RefSeq" id="WP_012792590.1">
    <property type="nucleotide sequence ID" value="NC_013132.1"/>
</dbReference>
<protein>
    <submittedName>
        <fullName evidence="2">Uncharacterized protein</fullName>
    </submittedName>
</protein>
<keyword evidence="1" id="KW-0812">Transmembrane</keyword>
<feature type="transmembrane region" description="Helical" evidence="1">
    <location>
        <begin position="39"/>
        <end position="57"/>
    </location>
</feature>
<feature type="transmembrane region" description="Helical" evidence="1">
    <location>
        <begin position="63"/>
        <end position="83"/>
    </location>
</feature>
<keyword evidence="1" id="KW-0472">Membrane</keyword>
<feature type="transmembrane region" description="Helical" evidence="1">
    <location>
        <begin position="141"/>
        <end position="162"/>
    </location>
</feature>
<accession>A0A979GRI8</accession>
<evidence type="ECO:0000313" key="2">
    <source>
        <dbReference type="EMBL" id="ACU62422.1"/>
    </source>
</evidence>
<organism evidence="2 3">
    <name type="scientific">Chitinophaga pinensis (strain ATCC 43595 / DSM 2588 / LMG 13176 / NBRC 15968 / NCIMB 11800 / UQM 2034)</name>
    <dbReference type="NCBI Taxonomy" id="485918"/>
    <lineage>
        <taxon>Bacteria</taxon>
        <taxon>Pseudomonadati</taxon>
        <taxon>Bacteroidota</taxon>
        <taxon>Chitinophagia</taxon>
        <taxon>Chitinophagales</taxon>
        <taxon>Chitinophagaceae</taxon>
        <taxon>Chitinophaga</taxon>
    </lineage>
</organism>
<feature type="transmembrane region" description="Helical" evidence="1">
    <location>
        <begin position="111"/>
        <end position="135"/>
    </location>
</feature>
<dbReference type="EMBL" id="CP001699">
    <property type="protein sequence ID" value="ACU62422.1"/>
    <property type="molecule type" value="Genomic_DNA"/>
</dbReference>
<reference evidence="3" key="1">
    <citation type="submission" date="2009-08" db="EMBL/GenBank/DDBJ databases">
        <title>The complete genome of Chitinophaga pinensis DSM 2588.</title>
        <authorList>
            <consortium name="US DOE Joint Genome Institute (JGI-PGF)"/>
            <person name="Lucas S."/>
            <person name="Copeland A."/>
            <person name="Lapidus A."/>
            <person name="Glavina del Rio T."/>
            <person name="Dalin E."/>
            <person name="Tice H."/>
            <person name="Bruce D."/>
            <person name="Goodwin L."/>
            <person name="Pitluck S."/>
            <person name="Kyrpides N."/>
            <person name="Mavromatis K."/>
            <person name="Ivanova N."/>
            <person name="Mikhailova N."/>
            <person name="Sims D."/>
            <person name="Meinche L."/>
            <person name="Brettin T."/>
            <person name="Detter J.C."/>
            <person name="Han C."/>
            <person name="Larimer F."/>
            <person name="Land M."/>
            <person name="Hauser L."/>
            <person name="Markowitz V."/>
            <person name="Cheng J.-F."/>
            <person name="Hugenholtz P."/>
            <person name="Woyke T."/>
            <person name="Wu D."/>
            <person name="Spring S."/>
            <person name="Klenk H.-P."/>
            <person name="Eisen J.A."/>
        </authorList>
    </citation>
    <scope>NUCLEOTIDE SEQUENCE [LARGE SCALE GENOMIC DNA]</scope>
    <source>
        <strain evidence="3">ATCC 43595 / DSM 2588 / LMG 13176 / NBRC 15968 / NCIMB 11800 / UQM 2034</strain>
    </source>
</reference>
<sequence length="182" mass="20908">MQNDPLKSMWNNLGNTPKDQQTLKTMLSAPGFRKMRRQLFIETIAFILFLIVYYDFFDGDRKPIYANIALVSASLFAIIHSILGYKLATKTLHADTITQSLRQSLLRLQRYAVISVSSRIIAAACLLIFFTSVISFTNHKYLLLLLILAIFSVQIILLRHVWKKRITKLKSDIANFDTLLPE</sequence>
<name>A0A979GRI8_CHIPD</name>
<keyword evidence="1" id="KW-1133">Transmembrane helix</keyword>
<gene>
    <name evidence="2" type="ordered locus">Cpin_4989</name>
</gene>
<dbReference type="AlphaFoldDB" id="A0A979GRI8"/>
<dbReference type="Proteomes" id="UP000002215">
    <property type="component" value="Chromosome"/>
</dbReference>
<dbReference type="KEGG" id="cpi:Cpin_4989"/>
<reference evidence="2 3" key="2">
    <citation type="journal article" date="2010" name="Stand. Genomic Sci.">
        <title>Complete genome sequence of Chitinophaga pinensis type strain (UQM 2034).</title>
        <authorList>
            <person name="Glavina Del Rio T."/>
            <person name="Abt B."/>
            <person name="Spring S."/>
            <person name="Lapidus A."/>
            <person name="Nolan M."/>
            <person name="Tice H."/>
            <person name="Copeland A."/>
            <person name="Cheng J.F."/>
            <person name="Chen F."/>
            <person name="Bruce D."/>
            <person name="Goodwin L."/>
            <person name="Pitluck S."/>
            <person name="Ivanova N."/>
            <person name="Mavromatis K."/>
            <person name="Mikhailova N."/>
            <person name="Pati A."/>
            <person name="Chen A."/>
            <person name="Palaniappan K."/>
            <person name="Land M."/>
            <person name="Hauser L."/>
            <person name="Chang Y.J."/>
            <person name="Jeffries C.D."/>
            <person name="Chain P."/>
            <person name="Saunders E."/>
            <person name="Detter J.C."/>
            <person name="Brettin T."/>
            <person name="Rohde M."/>
            <person name="Goker M."/>
            <person name="Bristow J."/>
            <person name="Eisen J.A."/>
            <person name="Markowitz V."/>
            <person name="Hugenholtz P."/>
            <person name="Kyrpides N.C."/>
            <person name="Klenk H.P."/>
            <person name="Lucas S."/>
        </authorList>
    </citation>
    <scope>NUCLEOTIDE SEQUENCE [LARGE SCALE GENOMIC DNA]</scope>
    <source>
        <strain evidence="3">ATCC 43595 / DSM 2588 / LMG 13176 / NBRC 15968 / NCIMB 11800 / UQM 2034</strain>
    </source>
</reference>
<evidence type="ECO:0000256" key="1">
    <source>
        <dbReference type="SAM" id="Phobius"/>
    </source>
</evidence>
<proteinExistence type="predicted"/>
<evidence type="ECO:0000313" key="3">
    <source>
        <dbReference type="Proteomes" id="UP000002215"/>
    </source>
</evidence>
<dbReference type="OrthoDB" id="954677at2"/>